<dbReference type="WBParaSite" id="HPBE_0000320001-mRNA-1">
    <property type="protein sequence ID" value="HPBE_0000320001-mRNA-1"/>
    <property type="gene ID" value="HPBE_0000320001"/>
</dbReference>
<organism evidence="1 2">
    <name type="scientific">Heligmosomoides polygyrus</name>
    <name type="common">Parasitic roundworm</name>
    <dbReference type="NCBI Taxonomy" id="6339"/>
    <lineage>
        <taxon>Eukaryota</taxon>
        <taxon>Metazoa</taxon>
        <taxon>Ecdysozoa</taxon>
        <taxon>Nematoda</taxon>
        <taxon>Chromadorea</taxon>
        <taxon>Rhabditida</taxon>
        <taxon>Rhabditina</taxon>
        <taxon>Rhabditomorpha</taxon>
        <taxon>Strongyloidea</taxon>
        <taxon>Heligmosomidae</taxon>
        <taxon>Heligmosomoides</taxon>
    </lineage>
</organism>
<reference evidence="2" key="1">
    <citation type="submission" date="2019-09" db="UniProtKB">
        <authorList>
            <consortium name="WormBaseParasite"/>
        </authorList>
    </citation>
    <scope>IDENTIFICATION</scope>
</reference>
<evidence type="ECO:0000313" key="1">
    <source>
        <dbReference type="Proteomes" id="UP000050761"/>
    </source>
</evidence>
<accession>A0A183FAK8</accession>
<dbReference type="Proteomes" id="UP000050761">
    <property type="component" value="Unassembled WGS sequence"/>
</dbReference>
<protein>
    <submittedName>
        <fullName evidence="2">Ovule protein</fullName>
    </submittedName>
</protein>
<sequence>LQSEAIIGVGLKPSEIVHGFVGAKELGEVAGGGVKESSQSKVSWSWLSDVVTRGQPSKFGSSESEDSHRVRVS</sequence>
<proteinExistence type="predicted"/>
<evidence type="ECO:0000313" key="2">
    <source>
        <dbReference type="WBParaSite" id="HPBE_0000320001-mRNA-1"/>
    </source>
</evidence>
<dbReference type="AlphaFoldDB" id="A0A183FAK8"/>
<keyword evidence="1" id="KW-1185">Reference proteome</keyword>
<name>A0A183FAK8_HELPZ</name>